<keyword evidence="4" id="KW-1185">Reference proteome</keyword>
<feature type="domain" description="Outer membrane protein beta-barrel" evidence="2">
    <location>
        <begin position="23"/>
        <end position="179"/>
    </location>
</feature>
<protein>
    <recommendedName>
        <fullName evidence="2">Outer membrane protein beta-barrel domain-containing protein</fullName>
    </recommendedName>
</protein>
<feature type="chain" id="PRO_5016323206" description="Outer membrane protein beta-barrel domain-containing protein" evidence="1">
    <location>
        <begin position="24"/>
        <end position="201"/>
    </location>
</feature>
<keyword evidence="1" id="KW-0732">Signal</keyword>
<organism evidence="3 4">
    <name type="scientific">Rhodohalobacter mucosus</name>
    <dbReference type="NCBI Taxonomy" id="2079485"/>
    <lineage>
        <taxon>Bacteria</taxon>
        <taxon>Pseudomonadati</taxon>
        <taxon>Balneolota</taxon>
        <taxon>Balneolia</taxon>
        <taxon>Balneolales</taxon>
        <taxon>Balneolaceae</taxon>
        <taxon>Rhodohalobacter</taxon>
    </lineage>
</organism>
<evidence type="ECO:0000313" key="4">
    <source>
        <dbReference type="Proteomes" id="UP000245533"/>
    </source>
</evidence>
<dbReference type="InterPro" id="IPR025665">
    <property type="entry name" value="Beta-barrel_OMP_2"/>
</dbReference>
<dbReference type="Pfam" id="PF13568">
    <property type="entry name" value="OMP_b-brl_2"/>
    <property type="match status" value="1"/>
</dbReference>
<dbReference type="SUPFAM" id="SSF56925">
    <property type="entry name" value="OMPA-like"/>
    <property type="match status" value="1"/>
</dbReference>
<dbReference type="Proteomes" id="UP000245533">
    <property type="component" value="Unassembled WGS sequence"/>
</dbReference>
<evidence type="ECO:0000256" key="1">
    <source>
        <dbReference type="SAM" id="SignalP"/>
    </source>
</evidence>
<evidence type="ECO:0000313" key="3">
    <source>
        <dbReference type="EMBL" id="PWN07757.1"/>
    </source>
</evidence>
<dbReference type="EMBL" id="QGGB01000002">
    <property type="protein sequence ID" value="PWN07757.1"/>
    <property type="molecule type" value="Genomic_DNA"/>
</dbReference>
<dbReference type="AlphaFoldDB" id="A0A316TT42"/>
<proteinExistence type="predicted"/>
<feature type="signal peptide" evidence="1">
    <location>
        <begin position="1"/>
        <end position="23"/>
    </location>
</feature>
<reference evidence="3 4" key="1">
    <citation type="submission" date="2018-05" db="EMBL/GenBank/DDBJ databases">
        <title>Rhodohalobacter halophilus gen. nov., sp. nov., a moderately halophilic member of the family Balneolaceae.</title>
        <authorList>
            <person name="Liu Z.-W."/>
        </authorList>
    </citation>
    <scope>NUCLEOTIDE SEQUENCE [LARGE SCALE GENOMIC DNA]</scope>
    <source>
        <strain evidence="3 4">8A47</strain>
    </source>
</reference>
<name>A0A316TT42_9BACT</name>
<dbReference type="InterPro" id="IPR011250">
    <property type="entry name" value="OMP/PagP_B-barrel"/>
</dbReference>
<comment type="caution">
    <text evidence="3">The sequence shown here is derived from an EMBL/GenBank/DDBJ whole genome shotgun (WGS) entry which is preliminary data.</text>
</comment>
<gene>
    <name evidence="3" type="ORF">DDZ15_01705</name>
</gene>
<sequence length="201" mass="20707">MIMNSIKGSILGMAMVLIAGLTAQTNAQSPVSFGLKGGFTIANLAGEDFDADARFGLTAGAMIDISLPVVPFGVESGIYYTQKGARASDGFSGDVDLDYVEVPVLAKFRLGPPGPITPHLVAGPYVSFNINAESETGDISDDINSTEIGGAIGVGIDFNLGVTKLNARAQYGYGFTDVFKNAADGNGGKNAALSVTAGIWF</sequence>
<evidence type="ECO:0000259" key="2">
    <source>
        <dbReference type="Pfam" id="PF13568"/>
    </source>
</evidence>
<accession>A0A316TT42</accession>